<dbReference type="EMBL" id="BMAV01015476">
    <property type="protein sequence ID" value="GFY64964.1"/>
    <property type="molecule type" value="Genomic_DNA"/>
</dbReference>
<gene>
    <name evidence="1" type="ORF">TNIN_244781</name>
</gene>
<protein>
    <submittedName>
        <fullName evidence="1">Uncharacterized protein</fullName>
    </submittedName>
</protein>
<reference evidence="1" key="1">
    <citation type="submission" date="2020-08" db="EMBL/GenBank/DDBJ databases">
        <title>Multicomponent nature underlies the extraordinary mechanical properties of spider dragline silk.</title>
        <authorList>
            <person name="Kono N."/>
            <person name="Nakamura H."/>
            <person name="Mori M."/>
            <person name="Yoshida Y."/>
            <person name="Ohtoshi R."/>
            <person name="Malay A.D."/>
            <person name="Moran D.A.P."/>
            <person name="Tomita M."/>
            <person name="Numata K."/>
            <person name="Arakawa K."/>
        </authorList>
    </citation>
    <scope>NUCLEOTIDE SEQUENCE</scope>
</reference>
<evidence type="ECO:0000313" key="1">
    <source>
        <dbReference type="EMBL" id="GFY64964.1"/>
    </source>
</evidence>
<dbReference type="AlphaFoldDB" id="A0A8X6Y8K0"/>
<proteinExistence type="predicted"/>
<accession>A0A8X6Y8K0</accession>
<keyword evidence="2" id="KW-1185">Reference proteome</keyword>
<dbReference type="Proteomes" id="UP000886998">
    <property type="component" value="Unassembled WGS sequence"/>
</dbReference>
<sequence>MLLLWKGIDGLRDSEIYADKLRHLFNEERPGRYEGSLGVRPPAASGNEENLGARSKLRRLIVLSLLGKLVIGSVQRDFCICP</sequence>
<organism evidence="1 2">
    <name type="scientific">Trichonephila inaurata madagascariensis</name>
    <dbReference type="NCBI Taxonomy" id="2747483"/>
    <lineage>
        <taxon>Eukaryota</taxon>
        <taxon>Metazoa</taxon>
        <taxon>Ecdysozoa</taxon>
        <taxon>Arthropoda</taxon>
        <taxon>Chelicerata</taxon>
        <taxon>Arachnida</taxon>
        <taxon>Araneae</taxon>
        <taxon>Araneomorphae</taxon>
        <taxon>Entelegynae</taxon>
        <taxon>Araneoidea</taxon>
        <taxon>Nephilidae</taxon>
        <taxon>Trichonephila</taxon>
        <taxon>Trichonephila inaurata</taxon>
    </lineage>
</organism>
<name>A0A8X6Y8K0_9ARAC</name>
<comment type="caution">
    <text evidence="1">The sequence shown here is derived from an EMBL/GenBank/DDBJ whole genome shotgun (WGS) entry which is preliminary data.</text>
</comment>
<evidence type="ECO:0000313" key="2">
    <source>
        <dbReference type="Proteomes" id="UP000886998"/>
    </source>
</evidence>